<dbReference type="Pfam" id="PF03372">
    <property type="entry name" value="Exo_endo_phos"/>
    <property type="match status" value="1"/>
</dbReference>
<protein>
    <submittedName>
        <fullName evidence="3">Endonuclease/exonuclease/phosphatase (EEP) superfamily protein YafD</fullName>
    </submittedName>
</protein>
<dbReference type="SUPFAM" id="SSF56219">
    <property type="entry name" value="DNase I-like"/>
    <property type="match status" value="1"/>
</dbReference>
<keyword evidence="3" id="KW-0378">Hydrolase</keyword>
<dbReference type="GO" id="GO:0004527">
    <property type="term" value="F:exonuclease activity"/>
    <property type="evidence" value="ECO:0007669"/>
    <property type="project" value="UniProtKB-KW"/>
</dbReference>
<name>A0A4R6UW12_9ACTN</name>
<keyword evidence="1" id="KW-0472">Membrane</keyword>
<feature type="transmembrane region" description="Helical" evidence="1">
    <location>
        <begin position="24"/>
        <end position="42"/>
    </location>
</feature>
<dbReference type="RefSeq" id="WP_133742103.1">
    <property type="nucleotide sequence ID" value="NZ_SNYN01000011.1"/>
</dbReference>
<evidence type="ECO:0000259" key="2">
    <source>
        <dbReference type="Pfam" id="PF03372"/>
    </source>
</evidence>
<organism evidence="3 4">
    <name type="scientific">Actinorugispora endophytica</name>
    <dbReference type="NCBI Taxonomy" id="1605990"/>
    <lineage>
        <taxon>Bacteria</taxon>
        <taxon>Bacillati</taxon>
        <taxon>Actinomycetota</taxon>
        <taxon>Actinomycetes</taxon>
        <taxon>Streptosporangiales</taxon>
        <taxon>Nocardiopsidaceae</taxon>
        <taxon>Actinorugispora</taxon>
    </lineage>
</organism>
<keyword evidence="3" id="KW-0540">Nuclease</keyword>
<keyword evidence="3" id="KW-0269">Exonuclease</keyword>
<comment type="caution">
    <text evidence="3">The sequence shown here is derived from an EMBL/GenBank/DDBJ whole genome shotgun (WGS) entry which is preliminary data.</text>
</comment>
<keyword evidence="3" id="KW-0255">Endonuclease</keyword>
<sequence>MEQTVRTGPAAGAAAPARRSRRPWPTVVAALLLLPWALWALVRGFGLESGYPLTAGVTFTPYAAATAVLPLLFALLARRWLPALAAALVAAVLVGLLLPRALADAPPDPAPTGPALRVLTLNMYLGSADAETVVDLVRRNDVDLLSLQELTPDAADALETAGIGGTLPHAVVEARLGASGGGLYSRHPLTRIAGPTDHEPEMPWAEVAVPGAVPVEAVSAHPFPPLGPGMTRDWTRYMADLPHADPDGAVRVLAGDLNATTDHAVLRELLATGYTDAAAAAGNGFDATWPVGGTVPGVVIDHVLADERARAVRTSTHLVPGTDHRALLAEVVLPAA</sequence>
<dbReference type="AlphaFoldDB" id="A0A4R6UW12"/>
<reference evidence="3 4" key="1">
    <citation type="submission" date="2019-03" db="EMBL/GenBank/DDBJ databases">
        <title>Genomic Encyclopedia of Type Strains, Phase IV (KMG-IV): sequencing the most valuable type-strain genomes for metagenomic binning, comparative biology and taxonomic classification.</title>
        <authorList>
            <person name="Goeker M."/>
        </authorList>
    </citation>
    <scope>NUCLEOTIDE SEQUENCE [LARGE SCALE GENOMIC DNA]</scope>
    <source>
        <strain evidence="3 4">DSM 46770</strain>
    </source>
</reference>
<feature type="transmembrane region" description="Helical" evidence="1">
    <location>
        <begin position="83"/>
        <end position="102"/>
    </location>
</feature>
<keyword evidence="4" id="KW-1185">Reference proteome</keyword>
<evidence type="ECO:0000256" key="1">
    <source>
        <dbReference type="SAM" id="Phobius"/>
    </source>
</evidence>
<keyword evidence="1" id="KW-1133">Transmembrane helix</keyword>
<keyword evidence="1" id="KW-0812">Transmembrane</keyword>
<dbReference type="Gene3D" id="3.60.10.10">
    <property type="entry name" value="Endonuclease/exonuclease/phosphatase"/>
    <property type="match status" value="1"/>
</dbReference>
<dbReference type="InterPro" id="IPR036691">
    <property type="entry name" value="Endo/exonu/phosph_ase_sf"/>
</dbReference>
<dbReference type="EMBL" id="SNYN01000011">
    <property type="protein sequence ID" value="TDQ51431.1"/>
    <property type="molecule type" value="Genomic_DNA"/>
</dbReference>
<proteinExistence type="predicted"/>
<accession>A0A4R6UW12</accession>
<evidence type="ECO:0000313" key="3">
    <source>
        <dbReference type="EMBL" id="TDQ51431.1"/>
    </source>
</evidence>
<dbReference type="OrthoDB" id="2340043at2"/>
<feature type="domain" description="Endonuclease/exonuclease/phosphatase" evidence="2">
    <location>
        <begin position="119"/>
        <end position="324"/>
    </location>
</feature>
<evidence type="ECO:0000313" key="4">
    <source>
        <dbReference type="Proteomes" id="UP000295281"/>
    </source>
</evidence>
<gene>
    <name evidence="3" type="ORF">EV190_11135</name>
</gene>
<feature type="transmembrane region" description="Helical" evidence="1">
    <location>
        <begin position="54"/>
        <end position="76"/>
    </location>
</feature>
<dbReference type="InterPro" id="IPR005135">
    <property type="entry name" value="Endo/exonuclease/phosphatase"/>
</dbReference>
<dbReference type="GO" id="GO:0004519">
    <property type="term" value="F:endonuclease activity"/>
    <property type="evidence" value="ECO:0007669"/>
    <property type="project" value="UniProtKB-KW"/>
</dbReference>
<dbReference type="Proteomes" id="UP000295281">
    <property type="component" value="Unassembled WGS sequence"/>
</dbReference>